<accession>A0A7J7II81</accession>
<name>A0A7J7II81_9RHOD</name>
<evidence type="ECO:0000313" key="3">
    <source>
        <dbReference type="Proteomes" id="UP000530660"/>
    </source>
</evidence>
<evidence type="ECO:0000313" key="2">
    <source>
        <dbReference type="EMBL" id="KAF6002805.1"/>
    </source>
</evidence>
<dbReference type="OrthoDB" id="12927at2763"/>
<comment type="caution">
    <text evidence="2">The sequence shown here is derived from an EMBL/GenBank/DDBJ whole genome shotgun (WGS) entry which is preliminary data.</text>
</comment>
<dbReference type="EMBL" id="VWRR01000009">
    <property type="protein sequence ID" value="KAF6002805.1"/>
    <property type="molecule type" value="Genomic_DNA"/>
</dbReference>
<sequence>MYTGSVLQERLVFGTGSEQGEASCCWLLSDGAFQVEQRVGASQTKAELRLYGRLSRSDGKVSGEQIPTQVEFVFYPGTKRQHIGYREPQRDALVQYCCPPDVVDDPQVVLIPGCSAENAGEVLVATTAVTLPTLQRRAINRLGDDVPGERLARDPRRAQSRCSPAYQPSSYDHGDACSRFHQHSADQETASPEHREYSRNDNSQRILSRGLFIKPQVQRKVVQNPRQAVLQSLVQWMRMRPIAPDCQAGESSFQSLDLRTLSTQDYRTAPEPLRQGASKPVSTLRRVSRVFSTTLNRVRYQRLATKHEQQGTHAACNRVGSQNVTTPVAALDRRGAPASSPIDEGYLQRANASRSVSTEASTTDVYRYKVVLPASMSRIDFGTITFPVHQGGIHELLVACCTGANLTMRLVMEWQNPHGYLACPVVSASSFLRLDHAVLSRDGCNVGVHLLCPDGYRAYRASCYDIPADARPV</sequence>
<feature type="compositionally biased region" description="Basic and acidic residues" evidence="1">
    <location>
        <begin position="145"/>
        <end position="157"/>
    </location>
</feature>
<organism evidence="2 3">
    <name type="scientific">Cyanidiococcus yangmingshanensis</name>
    <dbReference type="NCBI Taxonomy" id="2690220"/>
    <lineage>
        <taxon>Eukaryota</taxon>
        <taxon>Rhodophyta</taxon>
        <taxon>Bangiophyceae</taxon>
        <taxon>Cyanidiales</taxon>
        <taxon>Cyanidiaceae</taxon>
        <taxon>Cyanidiococcus</taxon>
    </lineage>
</organism>
<dbReference type="AlphaFoldDB" id="A0A7J7II81"/>
<keyword evidence="2" id="KW-0472">Membrane</keyword>
<dbReference type="Proteomes" id="UP000530660">
    <property type="component" value="Unassembled WGS sequence"/>
</dbReference>
<keyword evidence="2" id="KW-0812">Transmembrane</keyword>
<feature type="region of interest" description="Disordered" evidence="1">
    <location>
        <begin position="145"/>
        <end position="202"/>
    </location>
</feature>
<feature type="compositionally biased region" description="Basic and acidic residues" evidence="1">
    <location>
        <begin position="172"/>
        <end position="199"/>
    </location>
</feature>
<proteinExistence type="predicted"/>
<protein>
    <submittedName>
        <fullName evidence="2">Transmembrane protein 87A</fullName>
    </submittedName>
</protein>
<feature type="compositionally biased region" description="Polar residues" evidence="1">
    <location>
        <begin position="160"/>
        <end position="170"/>
    </location>
</feature>
<evidence type="ECO:0000256" key="1">
    <source>
        <dbReference type="SAM" id="MobiDB-lite"/>
    </source>
</evidence>
<reference evidence="2 3" key="1">
    <citation type="journal article" date="2020" name="J. Phycol.">
        <title>Comparative genome analysis reveals Cyanidiococcus gen. nov., a new extremophilic red algal genus sister to Cyanidioschyzon (Cyanidioschyzonaceae, Rhodophyta).</title>
        <authorList>
            <person name="Liu S.-L."/>
            <person name="Chiang Y.-R."/>
            <person name="Yoon H.S."/>
            <person name="Fu H.-Y."/>
        </authorList>
    </citation>
    <scope>NUCLEOTIDE SEQUENCE [LARGE SCALE GENOMIC DNA]</scope>
    <source>
        <strain evidence="2 3">THAL066</strain>
    </source>
</reference>
<gene>
    <name evidence="2" type="primary">TMEM87A</name>
    <name evidence="2" type="ORF">F1559_003840</name>
</gene>
<keyword evidence="3" id="KW-1185">Reference proteome</keyword>